<dbReference type="KEGG" id="foc:113208157"/>
<dbReference type="Gene3D" id="2.60.40.150">
    <property type="entry name" value="C2 domain"/>
    <property type="match status" value="1"/>
</dbReference>
<name>A0A9C6U515_FRAOC</name>
<dbReference type="Proteomes" id="UP000504606">
    <property type="component" value="Unplaced"/>
</dbReference>
<dbReference type="GeneID" id="113208157"/>
<sequence length="78" mass="8716">MLWDRALGYCYIPLHSIMYEMDDGSNENWVSLDGDLVMQDGEVIATKNPTGHSVLINCHFEQPFATGLPLISISLFPS</sequence>
<proteinExistence type="predicted"/>
<protein>
    <submittedName>
        <fullName evidence="2">Protein unc-13 homolog A-like</fullName>
    </submittedName>
</protein>
<dbReference type="InterPro" id="IPR035892">
    <property type="entry name" value="C2_domain_sf"/>
</dbReference>
<reference evidence="2" key="1">
    <citation type="submission" date="2025-08" db="UniProtKB">
        <authorList>
            <consortium name="RefSeq"/>
        </authorList>
    </citation>
    <scope>IDENTIFICATION</scope>
    <source>
        <tissue evidence="2">Whole organism</tissue>
    </source>
</reference>
<keyword evidence="1" id="KW-1185">Reference proteome</keyword>
<dbReference type="AlphaFoldDB" id="A0A9C6U515"/>
<accession>A0A9C6U515</accession>
<gene>
    <name evidence="2" type="primary">LOC113208157</name>
</gene>
<organism evidence="1 2">
    <name type="scientific">Frankliniella occidentalis</name>
    <name type="common">Western flower thrips</name>
    <name type="synonym">Euthrips occidentalis</name>
    <dbReference type="NCBI Taxonomy" id="133901"/>
    <lineage>
        <taxon>Eukaryota</taxon>
        <taxon>Metazoa</taxon>
        <taxon>Ecdysozoa</taxon>
        <taxon>Arthropoda</taxon>
        <taxon>Hexapoda</taxon>
        <taxon>Insecta</taxon>
        <taxon>Pterygota</taxon>
        <taxon>Neoptera</taxon>
        <taxon>Paraneoptera</taxon>
        <taxon>Thysanoptera</taxon>
        <taxon>Terebrantia</taxon>
        <taxon>Thripoidea</taxon>
        <taxon>Thripidae</taxon>
        <taxon>Frankliniella</taxon>
    </lineage>
</organism>
<evidence type="ECO:0000313" key="1">
    <source>
        <dbReference type="Proteomes" id="UP000504606"/>
    </source>
</evidence>
<evidence type="ECO:0000313" key="2">
    <source>
        <dbReference type="RefSeq" id="XP_052121748.1"/>
    </source>
</evidence>
<dbReference type="RefSeq" id="XP_052121748.1">
    <property type="nucleotide sequence ID" value="XM_052265788.1"/>
</dbReference>
<dbReference type="OrthoDB" id="5831756at2759"/>